<accession>A0A7L6N274</accession>
<dbReference type="InterPro" id="IPR015130">
    <property type="entry name" value="Lys-AminoMut_A"/>
</dbReference>
<proteinExistence type="predicted"/>
<dbReference type="Pfam" id="PF16552">
    <property type="entry name" value="OAM_alpha"/>
    <property type="match status" value="1"/>
</dbReference>
<evidence type="ECO:0000313" key="2">
    <source>
        <dbReference type="EMBL" id="QLY39328.1"/>
    </source>
</evidence>
<evidence type="ECO:0000313" key="3">
    <source>
        <dbReference type="Proteomes" id="UP000512167"/>
    </source>
</evidence>
<dbReference type="SUPFAM" id="SSF51703">
    <property type="entry name" value="Cobalamin (vitamin B12)-dependent enzymes"/>
    <property type="match status" value="1"/>
</dbReference>
<dbReference type="InterPro" id="IPR016176">
    <property type="entry name" value="Cbl-dep_enz_cat"/>
</dbReference>
<dbReference type="GO" id="GO:0003824">
    <property type="term" value="F:catalytic activity"/>
    <property type="evidence" value="ECO:0007669"/>
    <property type="project" value="InterPro"/>
</dbReference>
<dbReference type="Gene3D" id="6.10.250.2220">
    <property type="match status" value="1"/>
</dbReference>
<dbReference type="KEGG" id="tbk:HF295_00035"/>
<protein>
    <submittedName>
        <fullName evidence="2">Ornithine aminomutase</fullName>
    </submittedName>
</protein>
<dbReference type="Gene3D" id="1.10.8.1000">
    <property type="entry name" value="Ornithine 4,5 aminomutase S component, alpha subunit-like"/>
    <property type="match status" value="1"/>
</dbReference>
<reference evidence="2 3" key="1">
    <citation type="submission" date="2020-04" db="EMBL/GenBank/DDBJ databases">
        <authorList>
            <person name="Zheng R.K."/>
            <person name="Sun C.M."/>
        </authorList>
    </citation>
    <scope>NUCLEOTIDE SEQUENCE [LARGE SCALE GENOMIC DNA]</scope>
    <source>
        <strain evidence="3">zrk29</strain>
    </source>
</reference>
<organism evidence="2 3">
    <name type="scientific">Hujiaoplasma nucleasis</name>
    <dbReference type="NCBI Taxonomy" id="2725268"/>
    <lineage>
        <taxon>Bacteria</taxon>
        <taxon>Bacillati</taxon>
        <taxon>Mycoplasmatota</taxon>
        <taxon>Mollicutes</taxon>
        <taxon>Candidatus Izemoplasmatales</taxon>
        <taxon>Hujiaoplasmataceae</taxon>
        <taxon>Hujiaoplasma</taxon>
    </lineage>
</organism>
<dbReference type="RefSeq" id="WP_312031794.1">
    <property type="nucleotide sequence ID" value="NZ_CP051151.1"/>
</dbReference>
<dbReference type="Proteomes" id="UP000512167">
    <property type="component" value="Chromosome"/>
</dbReference>
<sequence>MNKRPTRSDDYEVRRQHLKNLSEDELKKRFWELAEKTVNPLIDLAYKNTSPAIERSIVLRMGFSSLEAKDLVEKTLKHNLITKGAGHVIYRLSQLEKISIREAGMKLINDQGWTLVKESFEVK</sequence>
<dbReference type="EMBL" id="CP051151">
    <property type="protein sequence ID" value="QLY39328.1"/>
    <property type="molecule type" value="Genomic_DNA"/>
</dbReference>
<keyword evidence="3" id="KW-1185">Reference proteome</keyword>
<evidence type="ECO:0000259" key="1">
    <source>
        <dbReference type="Pfam" id="PF16552"/>
    </source>
</evidence>
<name>A0A7L6N274_9MOLU</name>
<gene>
    <name evidence="2" type="ORF">HF295_00035</name>
</gene>
<feature type="domain" description="D-Lysine 5,6-aminomutase alpha subunit" evidence="1">
    <location>
        <begin position="7"/>
        <end position="120"/>
    </location>
</feature>
<dbReference type="AlphaFoldDB" id="A0A7L6N274"/>
<dbReference type="GO" id="GO:0031419">
    <property type="term" value="F:cobalamin binding"/>
    <property type="evidence" value="ECO:0007669"/>
    <property type="project" value="InterPro"/>
</dbReference>